<name>A0A834XUP5_APHGI</name>
<keyword evidence="2" id="KW-1185">Reference proteome</keyword>
<dbReference type="Proteomes" id="UP000639338">
    <property type="component" value="Unassembled WGS sequence"/>
</dbReference>
<dbReference type="AlphaFoldDB" id="A0A834XUP5"/>
<proteinExistence type="predicted"/>
<protein>
    <submittedName>
        <fullName evidence="1">Uncharacterized protein</fullName>
    </submittedName>
</protein>
<organism evidence="1 2">
    <name type="scientific">Aphidius gifuensis</name>
    <name type="common">Parasitoid wasp</name>
    <dbReference type="NCBI Taxonomy" id="684658"/>
    <lineage>
        <taxon>Eukaryota</taxon>
        <taxon>Metazoa</taxon>
        <taxon>Ecdysozoa</taxon>
        <taxon>Arthropoda</taxon>
        <taxon>Hexapoda</taxon>
        <taxon>Insecta</taxon>
        <taxon>Pterygota</taxon>
        <taxon>Neoptera</taxon>
        <taxon>Endopterygota</taxon>
        <taxon>Hymenoptera</taxon>
        <taxon>Apocrita</taxon>
        <taxon>Ichneumonoidea</taxon>
        <taxon>Braconidae</taxon>
        <taxon>Aphidiinae</taxon>
        <taxon>Aphidius</taxon>
    </lineage>
</organism>
<reference evidence="1 2" key="1">
    <citation type="submission" date="2020-08" db="EMBL/GenBank/DDBJ databases">
        <title>Aphidius gifuensis genome sequencing and assembly.</title>
        <authorList>
            <person name="Du Z."/>
        </authorList>
    </citation>
    <scope>NUCLEOTIDE SEQUENCE [LARGE SCALE GENOMIC DNA]</scope>
    <source>
        <strain evidence="1">YNYX2018</strain>
        <tissue evidence="1">Adults</tissue>
    </source>
</reference>
<evidence type="ECO:0000313" key="1">
    <source>
        <dbReference type="EMBL" id="KAF7993780.1"/>
    </source>
</evidence>
<dbReference type="EMBL" id="JACMRX010000003">
    <property type="protein sequence ID" value="KAF7993780.1"/>
    <property type="molecule type" value="Genomic_DNA"/>
</dbReference>
<evidence type="ECO:0000313" key="2">
    <source>
        <dbReference type="Proteomes" id="UP000639338"/>
    </source>
</evidence>
<accession>A0A834XUP5</accession>
<sequence length="141" mass="16069">MPESNNPEDFSQYFTWNQVEFFELDQVMRQSDVKFITALRNLALSTMTKDDEDLIKARTVTEDQVPSDALRLFYTNRDASNFNNNKIKNMPGDFYSRKLNADSNVTNTTAVAYVAAYAPQLVAAYCLVTFSNEMSFSSIRG</sequence>
<gene>
    <name evidence="1" type="ORF">HCN44_010387</name>
</gene>
<comment type="caution">
    <text evidence="1">The sequence shown here is derived from an EMBL/GenBank/DDBJ whole genome shotgun (WGS) entry which is preliminary data.</text>
</comment>